<comment type="caution">
    <text evidence="1">The sequence shown here is derived from an EMBL/GenBank/DDBJ whole genome shotgun (WGS) entry which is preliminary data.</text>
</comment>
<gene>
    <name evidence="1" type="ORF">M9458_019459</name>
</gene>
<dbReference type="PANTHER" id="PTHR45943">
    <property type="entry name" value="E3 UBIQUITIN-PROTEIN LIGASE MYCBP2"/>
    <property type="match status" value="1"/>
</dbReference>
<dbReference type="PANTHER" id="PTHR45943:SF1">
    <property type="entry name" value="E3 UBIQUITIN-PROTEIN LIGASE MYCBP2"/>
    <property type="match status" value="1"/>
</dbReference>
<name>A0ABD0QC43_CIRMR</name>
<accession>A0ABD0QC43</accession>
<dbReference type="EMBL" id="JAMKFB020000009">
    <property type="protein sequence ID" value="KAL0183763.1"/>
    <property type="molecule type" value="Genomic_DNA"/>
</dbReference>
<evidence type="ECO:0000313" key="2">
    <source>
        <dbReference type="Proteomes" id="UP001529510"/>
    </source>
</evidence>
<evidence type="ECO:0000313" key="1">
    <source>
        <dbReference type="EMBL" id="KAL0183763.1"/>
    </source>
</evidence>
<dbReference type="Proteomes" id="UP001529510">
    <property type="component" value="Unassembled WGS sequence"/>
</dbReference>
<keyword evidence="2" id="KW-1185">Reference proteome</keyword>
<protein>
    <submittedName>
        <fullName evidence="1">Uncharacterized protein</fullName>
    </submittedName>
</protein>
<organism evidence="1 2">
    <name type="scientific">Cirrhinus mrigala</name>
    <name type="common">Mrigala</name>
    <dbReference type="NCBI Taxonomy" id="683832"/>
    <lineage>
        <taxon>Eukaryota</taxon>
        <taxon>Metazoa</taxon>
        <taxon>Chordata</taxon>
        <taxon>Craniata</taxon>
        <taxon>Vertebrata</taxon>
        <taxon>Euteleostomi</taxon>
        <taxon>Actinopterygii</taxon>
        <taxon>Neopterygii</taxon>
        <taxon>Teleostei</taxon>
        <taxon>Ostariophysi</taxon>
        <taxon>Cypriniformes</taxon>
        <taxon>Cyprinidae</taxon>
        <taxon>Labeoninae</taxon>
        <taxon>Labeonini</taxon>
        <taxon>Cirrhinus</taxon>
    </lineage>
</organism>
<feature type="non-terminal residue" evidence="1">
    <location>
        <position position="116"/>
    </location>
</feature>
<proteinExistence type="predicted"/>
<reference evidence="1 2" key="1">
    <citation type="submission" date="2024-05" db="EMBL/GenBank/DDBJ databases">
        <title>Genome sequencing and assembly of Indian major carp, Cirrhinus mrigala (Hamilton, 1822).</title>
        <authorList>
            <person name="Mohindra V."/>
            <person name="Chowdhury L.M."/>
            <person name="Lal K."/>
            <person name="Jena J.K."/>
        </authorList>
    </citation>
    <scope>NUCLEOTIDE SEQUENCE [LARGE SCALE GENOMIC DNA]</scope>
    <source>
        <strain evidence="1">CM1030</strain>
        <tissue evidence="1">Blood</tissue>
    </source>
</reference>
<dbReference type="AlphaFoldDB" id="A0ABD0QC43"/>
<sequence>LGRPILDMPYWNAKPSPMPNIGAKYGRKATWIGASGDQTFLRIDEALINSHILATSEIFASKHIIGLVPTSVSEPPPFKCLLINKLDGSCRTFNDSEQEDLQGFGLCLDPVYDVIW</sequence>
<feature type="non-terminal residue" evidence="1">
    <location>
        <position position="1"/>
    </location>
</feature>